<keyword evidence="3" id="KW-0175">Coiled coil</keyword>
<organism evidence="4 5">
    <name type="scientific">Ideonella azotifigens</name>
    <dbReference type="NCBI Taxonomy" id="513160"/>
    <lineage>
        <taxon>Bacteria</taxon>
        <taxon>Pseudomonadati</taxon>
        <taxon>Pseudomonadota</taxon>
        <taxon>Betaproteobacteria</taxon>
        <taxon>Burkholderiales</taxon>
        <taxon>Sphaerotilaceae</taxon>
        <taxon>Ideonella</taxon>
    </lineage>
</organism>
<dbReference type="SUPFAM" id="SSF56954">
    <property type="entry name" value="Outer membrane efflux proteins (OEP)"/>
    <property type="match status" value="1"/>
</dbReference>
<dbReference type="EMBL" id="BAAAEW010000047">
    <property type="protein sequence ID" value="GAA0768245.1"/>
    <property type="molecule type" value="Genomic_DNA"/>
</dbReference>
<dbReference type="Gene3D" id="1.20.1600.10">
    <property type="entry name" value="Outer membrane efflux proteins (OEP)"/>
    <property type="match status" value="1"/>
</dbReference>
<reference evidence="4 5" key="1">
    <citation type="journal article" date="2019" name="Int. J. Syst. Evol. Microbiol.">
        <title>The Global Catalogue of Microorganisms (GCM) 10K type strain sequencing project: providing services to taxonomists for standard genome sequencing and annotation.</title>
        <authorList>
            <consortium name="The Broad Institute Genomics Platform"/>
            <consortium name="The Broad Institute Genome Sequencing Center for Infectious Disease"/>
            <person name="Wu L."/>
            <person name="Ma J."/>
        </authorList>
    </citation>
    <scope>NUCLEOTIDE SEQUENCE [LARGE SCALE GENOMIC DNA]</scope>
    <source>
        <strain evidence="4 5">JCM 15503</strain>
    </source>
</reference>
<name>A0ABN1KJL7_9BURK</name>
<dbReference type="Proteomes" id="UP001500279">
    <property type="component" value="Unassembled WGS sequence"/>
</dbReference>
<evidence type="ECO:0000313" key="4">
    <source>
        <dbReference type="EMBL" id="GAA0768245.1"/>
    </source>
</evidence>
<accession>A0ABN1KJL7</accession>
<comment type="subcellular location">
    <subcellularLocation>
        <location evidence="2">Cell membrane</location>
        <topology evidence="2">Lipid-anchor</topology>
    </subcellularLocation>
</comment>
<dbReference type="Pfam" id="PF02321">
    <property type="entry name" value="OEP"/>
    <property type="match status" value="2"/>
</dbReference>
<keyword evidence="2" id="KW-1134">Transmembrane beta strand</keyword>
<evidence type="ECO:0000256" key="1">
    <source>
        <dbReference type="ARBA" id="ARBA00007613"/>
    </source>
</evidence>
<proteinExistence type="inferred from homology"/>
<comment type="caution">
    <text evidence="4">The sequence shown here is derived from an EMBL/GenBank/DDBJ whole genome shotgun (WGS) entry which is preliminary data.</text>
</comment>
<keyword evidence="2" id="KW-0732">Signal</keyword>
<dbReference type="NCBIfam" id="TIGR01845">
    <property type="entry name" value="outer_NodT"/>
    <property type="match status" value="1"/>
</dbReference>
<dbReference type="PROSITE" id="PS51257">
    <property type="entry name" value="PROKAR_LIPOPROTEIN"/>
    <property type="match status" value="1"/>
</dbReference>
<evidence type="ECO:0000313" key="5">
    <source>
        <dbReference type="Proteomes" id="UP001500279"/>
    </source>
</evidence>
<dbReference type="InterPro" id="IPR003423">
    <property type="entry name" value="OMP_efflux"/>
</dbReference>
<dbReference type="RefSeq" id="WP_231010204.1">
    <property type="nucleotide sequence ID" value="NZ_BAAAEW010000047.1"/>
</dbReference>
<gene>
    <name evidence="4" type="ORF">GCM10009107_57910</name>
</gene>
<sequence length="488" mass="50481">MRSLLIPFLLSALLAACSHTPVGPDYVLPAQSLAAQPAAAAQFNEAAKTAGASFTTTPLPPHWWRLYDDARLDELVQRALAHNTDLRQATANLEKVQAQADEAGAARGVSAALSGGPSFGHASGLSYLQKGYVPPNHFSASAGVALSYQLDLVGQLQRSIEAAEANTGAAEAGLDLARVSVVGATTRAYAQACSAGLRWQTAQHSVQLQREALDVAGQLQRAGRVGMLDLNRAKAQLEQLNAAMPPLQAEREAALLRLATLTGALPGDLPAGVADCAAPPQVMQALPVGDGAALLRRRPDVRQAERELAAATARIGVATGELYPHITLGLSASSAGPAPDFGHSDSLAWGLGPLISWTVPNTGAVQARIAQAEAGTRGALAKFDGTVLTALRETETALNAYARELDRRAALTAAREAAAKVAQQSAQLYRGGKTGYLDALDADRSLASADAALAASESQLADDQVQLFMALGGGWEALPASPVASVKP</sequence>
<feature type="signal peptide" evidence="2">
    <location>
        <begin position="1"/>
        <end position="18"/>
    </location>
</feature>
<feature type="chain" id="PRO_5044982219" evidence="2">
    <location>
        <begin position="19"/>
        <end position="488"/>
    </location>
</feature>
<comment type="similarity">
    <text evidence="1 2">Belongs to the outer membrane factor (OMF) (TC 1.B.17) family.</text>
</comment>
<keyword evidence="2" id="KW-0812">Transmembrane</keyword>
<feature type="coiled-coil region" evidence="3">
    <location>
        <begin position="79"/>
        <end position="106"/>
    </location>
</feature>
<keyword evidence="5" id="KW-1185">Reference proteome</keyword>
<keyword evidence="2" id="KW-0472">Membrane</keyword>
<evidence type="ECO:0000256" key="3">
    <source>
        <dbReference type="SAM" id="Coils"/>
    </source>
</evidence>
<protein>
    <submittedName>
        <fullName evidence="4">Efflux transporter outer membrane subunit</fullName>
    </submittedName>
</protein>
<keyword evidence="2" id="KW-0449">Lipoprotein</keyword>
<keyword evidence="2" id="KW-0564">Palmitate</keyword>
<dbReference type="InterPro" id="IPR010131">
    <property type="entry name" value="MdtP/NodT-like"/>
</dbReference>
<dbReference type="PANTHER" id="PTHR30203:SF21">
    <property type="entry name" value="OUTER MEMBRANE COMPONENT OF MULTIDRUG EFFLUX PUMP-RELATED"/>
    <property type="match status" value="1"/>
</dbReference>
<dbReference type="PANTHER" id="PTHR30203">
    <property type="entry name" value="OUTER MEMBRANE CATION EFFLUX PROTEIN"/>
    <property type="match status" value="1"/>
</dbReference>
<dbReference type="Gene3D" id="2.20.200.10">
    <property type="entry name" value="Outer membrane efflux proteins (OEP)"/>
    <property type="match status" value="1"/>
</dbReference>
<evidence type="ECO:0000256" key="2">
    <source>
        <dbReference type="RuleBase" id="RU362097"/>
    </source>
</evidence>